<name>A0ABW1DQL0_9ACTN</name>
<sequence length="49" mass="5366">MDQTPAIGVQGDRRPHLSNFAAVLEVIPMPTIEEVVRTAYSVSVEELKA</sequence>
<evidence type="ECO:0000313" key="1">
    <source>
        <dbReference type="EMBL" id="MFC5850942.1"/>
    </source>
</evidence>
<dbReference type="RefSeq" id="WP_381358043.1">
    <property type="nucleotide sequence ID" value="NZ_JBHSOA010000006.1"/>
</dbReference>
<gene>
    <name evidence="1" type="ORF">ACFPZI_03545</name>
</gene>
<reference evidence="2" key="1">
    <citation type="journal article" date="2019" name="Int. J. Syst. Evol. Microbiol.">
        <title>The Global Catalogue of Microorganisms (GCM) 10K type strain sequencing project: providing services to taxonomists for standard genome sequencing and annotation.</title>
        <authorList>
            <consortium name="The Broad Institute Genomics Platform"/>
            <consortium name="The Broad Institute Genome Sequencing Center for Infectious Disease"/>
            <person name="Wu L."/>
            <person name="Ma J."/>
        </authorList>
    </citation>
    <scope>NUCLEOTIDE SEQUENCE [LARGE SCALE GENOMIC DNA]</scope>
    <source>
        <strain evidence="2">JCM 10411</strain>
    </source>
</reference>
<comment type="caution">
    <text evidence="1">The sequence shown here is derived from an EMBL/GenBank/DDBJ whole genome shotgun (WGS) entry which is preliminary data.</text>
</comment>
<proteinExistence type="predicted"/>
<dbReference type="EMBL" id="JBHSOA010000006">
    <property type="protein sequence ID" value="MFC5850942.1"/>
    <property type="molecule type" value="Genomic_DNA"/>
</dbReference>
<evidence type="ECO:0000313" key="2">
    <source>
        <dbReference type="Proteomes" id="UP001596180"/>
    </source>
</evidence>
<accession>A0ABW1DQL0</accession>
<dbReference type="Proteomes" id="UP001596180">
    <property type="component" value="Unassembled WGS sequence"/>
</dbReference>
<keyword evidence="2" id="KW-1185">Reference proteome</keyword>
<organism evidence="1 2">
    <name type="scientific">Streptomyces chlorus</name>
    <dbReference type="NCBI Taxonomy" id="887452"/>
    <lineage>
        <taxon>Bacteria</taxon>
        <taxon>Bacillati</taxon>
        <taxon>Actinomycetota</taxon>
        <taxon>Actinomycetes</taxon>
        <taxon>Kitasatosporales</taxon>
        <taxon>Streptomycetaceae</taxon>
        <taxon>Streptomyces</taxon>
    </lineage>
</organism>
<protein>
    <submittedName>
        <fullName evidence="1">Uncharacterized protein</fullName>
    </submittedName>
</protein>